<dbReference type="InterPro" id="IPR002213">
    <property type="entry name" value="UDP_glucos_trans"/>
</dbReference>
<comment type="caution">
    <text evidence="3">The sequence shown here is derived from an EMBL/GenBank/DDBJ whole genome shotgun (WGS) entry which is preliminary data.</text>
</comment>
<dbReference type="Gene3D" id="3.40.50.2000">
    <property type="entry name" value="Glycogen Phosphorylase B"/>
    <property type="match status" value="4"/>
</dbReference>
<evidence type="ECO:0000313" key="4">
    <source>
        <dbReference type="Proteomes" id="UP001206925"/>
    </source>
</evidence>
<dbReference type="GO" id="GO:0035251">
    <property type="term" value="F:UDP-glucosyltransferase activity"/>
    <property type="evidence" value="ECO:0007669"/>
    <property type="project" value="UniProtKB-ARBA"/>
</dbReference>
<accession>A0AAD5CS47</accession>
<dbReference type="PANTHER" id="PTHR48045">
    <property type="entry name" value="UDP-GLYCOSYLTRANSFERASE 72B1"/>
    <property type="match status" value="1"/>
</dbReference>
<comment type="similarity">
    <text evidence="1">Belongs to the UDP-glycosyltransferase family.</text>
</comment>
<evidence type="ECO:0000256" key="2">
    <source>
        <dbReference type="ARBA" id="ARBA00022679"/>
    </source>
</evidence>
<keyword evidence="4" id="KW-1185">Reference proteome</keyword>
<evidence type="ECO:0000256" key="1">
    <source>
        <dbReference type="ARBA" id="ARBA00009995"/>
    </source>
</evidence>
<dbReference type="Proteomes" id="UP001206925">
    <property type="component" value="Unassembled WGS sequence"/>
</dbReference>
<sequence length="912" mass="103024">MEEHDDRKQWPLVVLISSPFHGHMTPTLQLATTLHAKGFRIAIAHSSLNPPNPSNHPSDFTFCPLSDNLTAIDNSGSFTGFINAINTNCRAPFKELLIRFISEGNKSIVVIFDNVMHFAGIVAVDLNLPAIVFRTSSAAYFPAFLARQQLHQQGRFLEQDFVMQEVVPNHHPIRYKDLPFSNAPIEDWKQLVSNFSQQAHPSAVIWNTVKFLENESLTRIHNHLHVPVFAVGPLHKITPSPSIGYHQEDTSCISWLDKQPPKSVVYISFGSLATMDAKVLTEMAWGLMKSDQRFLWAVRPGLVSGSEWLELLPKGFVEETRERGLVVKWAPQKEVLAHFAVGGFWSHCGWNSCLESISLGVVMICQPFGVDQGVNARYVSYVWKIGLELERVEREEIERMIRRVMVDDEGEEMKVRINDMKEMVIEALGKRGSSQESLEGLVKKNDRIKKFGVYYPLVGHDGKSTYVKRWKNMMAEDSGRRGEPHILNCKKATFESATKREMEALGGGIRRRPLVVLTSSPFHGHMTPTLQLATTLHAKGFPIAIAHSSLNPPNPSNHPSDFTFCPLSDNLSAIQEQSGGFAKFINTLNNNCKASFKEHLTRLISDGNKSMVVIIMFRTSSAAFFPAWLVRQQLHQQGRFLEEDFVMQEVVPNHHPLRYKDLPFSKAPIEDWIQNIANNSQQAHPSAVIWNTIEFLEHESLTQAHNLLKVPVFAIGPLHKITPSSSIGPHQEDTGCITWLDKQPPKSVVYISFGSIATMDTKVLTEMAWGLVKSNQRFLWVVRPGLVSGSEWLELLPKEFVEETKERGLIVKWAPQKDVLAHFAVGGFWSHCGWNSCLESISSGVVMICQPFIVDQMVNARYISYVWKIGLELERVERGEVEEMIRRVMVGDEGEGMRIRVNNMKEMVKKSS</sequence>
<evidence type="ECO:0008006" key="5">
    <source>
        <dbReference type="Google" id="ProtNLM"/>
    </source>
</evidence>
<dbReference type="EMBL" id="JAMZMK010006887">
    <property type="protein sequence ID" value="KAI7746834.1"/>
    <property type="molecule type" value="Genomic_DNA"/>
</dbReference>
<dbReference type="AlphaFoldDB" id="A0AAD5CS47"/>
<dbReference type="FunFam" id="3.40.50.2000:FF:000040">
    <property type="entry name" value="UDP-glycosyltransferase 76C1"/>
    <property type="match status" value="2"/>
</dbReference>
<dbReference type="Pfam" id="PF00201">
    <property type="entry name" value="UDPGT"/>
    <property type="match status" value="2"/>
</dbReference>
<dbReference type="PANTHER" id="PTHR48045:SF35">
    <property type="entry name" value="UDP-GLUCURONOSYL_UDP-GLUCOSYLTRANSFERASE"/>
    <property type="match status" value="1"/>
</dbReference>
<evidence type="ECO:0000313" key="3">
    <source>
        <dbReference type="EMBL" id="KAI7746834.1"/>
    </source>
</evidence>
<dbReference type="SUPFAM" id="SSF53756">
    <property type="entry name" value="UDP-Glycosyltransferase/glycogen phosphorylase"/>
    <property type="match status" value="2"/>
</dbReference>
<reference evidence="3" key="1">
    <citation type="submission" date="2022-06" db="EMBL/GenBank/DDBJ databases">
        <title>Uncovering the hologenomic basis of an extraordinary plant invasion.</title>
        <authorList>
            <person name="Bieker V.C."/>
            <person name="Martin M.D."/>
            <person name="Gilbert T."/>
            <person name="Hodgins K."/>
            <person name="Battlay P."/>
            <person name="Petersen B."/>
            <person name="Wilson J."/>
        </authorList>
    </citation>
    <scope>NUCLEOTIDE SEQUENCE</scope>
    <source>
        <strain evidence="3">AA19_3_7</strain>
        <tissue evidence="3">Leaf</tissue>
    </source>
</reference>
<protein>
    <recommendedName>
        <fullName evidence="5">UDP-glucuronosyl/UDP-glucosyltransferase</fullName>
    </recommendedName>
</protein>
<gene>
    <name evidence="3" type="ORF">M8C21_017583</name>
</gene>
<name>A0AAD5CS47_AMBAR</name>
<organism evidence="3 4">
    <name type="scientific">Ambrosia artemisiifolia</name>
    <name type="common">Common ragweed</name>
    <dbReference type="NCBI Taxonomy" id="4212"/>
    <lineage>
        <taxon>Eukaryota</taxon>
        <taxon>Viridiplantae</taxon>
        <taxon>Streptophyta</taxon>
        <taxon>Embryophyta</taxon>
        <taxon>Tracheophyta</taxon>
        <taxon>Spermatophyta</taxon>
        <taxon>Magnoliopsida</taxon>
        <taxon>eudicotyledons</taxon>
        <taxon>Gunneridae</taxon>
        <taxon>Pentapetalae</taxon>
        <taxon>asterids</taxon>
        <taxon>campanulids</taxon>
        <taxon>Asterales</taxon>
        <taxon>Asteraceae</taxon>
        <taxon>Asteroideae</taxon>
        <taxon>Heliantheae alliance</taxon>
        <taxon>Heliantheae</taxon>
        <taxon>Ambrosia</taxon>
    </lineage>
</organism>
<proteinExistence type="inferred from homology"/>
<dbReference type="CDD" id="cd03784">
    <property type="entry name" value="GT1_Gtf-like"/>
    <property type="match status" value="2"/>
</dbReference>
<keyword evidence="2" id="KW-0808">Transferase</keyword>